<evidence type="ECO:0000256" key="8">
    <source>
        <dbReference type="SAM" id="MobiDB-lite"/>
    </source>
</evidence>
<evidence type="ECO:0000313" key="9">
    <source>
        <dbReference type="EMBL" id="KAL1601926.1"/>
    </source>
</evidence>
<reference evidence="9 10" key="1">
    <citation type="submission" date="2024-02" db="EMBL/GenBank/DDBJ databases">
        <title>De novo assembly and annotation of 12 fungi associated with fruit tree decline syndrome in Ontario, Canada.</title>
        <authorList>
            <person name="Sulman M."/>
            <person name="Ellouze W."/>
            <person name="Ilyukhin E."/>
        </authorList>
    </citation>
    <scope>NUCLEOTIDE SEQUENCE [LARGE SCALE GENOMIC DNA]</scope>
    <source>
        <strain evidence="9 10">M97-236</strain>
    </source>
</reference>
<feature type="transmembrane region" description="Helical" evidence="7">
    <location>
        <begin position="146"/>
        <end position="170"/>
    </location>
</feature>
<dbReference type="Proteomes" id="UP001521222">
    <property type="component" value="Unassembled WGS sequence"/>
</dbReference>
<dbReference type="PANTHER" id="PTHR11101">
    <property type="entry name" value="PHOSPHATE TRANSPORTER"/>
    <property type="match status" value="1"/>
</dbReference>
<evidence type="ECO:0000256" key="6">
    <source>
        <dbReference type="ARBA" id="ARBA00023136"/>
    </source>
</evidence>
<comment type="function">
    <text evidence="7">Sodium-phosphate symporter.</text>
</comment>
<feature type="region of interest" description="Disordered" evidence="8">
    <location>
        <begin position="308"/>
        <end position="340"/>
    </location>
</feature>
<feature type="transmembrane region" description="Helical" evidence="7">
    <location>
        <begin position="87"/>
        <end position="107"/>
    </location>
</feature>
<evidence type="ECO:0000256" key="1">
    <source>
        <dbReference type="ARBA" id="ARBA00004141"/>
    </source>
</evidence>
<dbReference type="PANTHER" id="PTHR11101:SF80">
    <property type="entry name" value="PHOSPHATE TRANSPORTER"/>
    <property type="match status" value="1"/>
</dbReference>
<accession>A0ABR3RBW8</accession>
<evidence type="ECO:0000256" key="7">
    <source>
        <dbReference type="RuleBase" id="RU363058"/>
    </source>
</evidence>
<feature type="transmembrane region" description="Helical" evidence="7">
    <location>
        <begin position="6"/>
        <end position="27"/>
    </location>
</feature>
<feature type="transmembrane region" description="Helical" evidence="7">
    <location>
        <begin position="461"/>
        <end position="481"/>
    </location>
</feature>
<feature type="transmembrane region" description="Helical" evidence="7">
    <location>
        <begin position="119"/>
        <end position="140"/>
    </location>
</feature>
<keyword evidence="5 7" id="KW-1133">Transmembrane helix</keyword>
<feature type="transmembrane region" description="Helical" evidence="7">
    <location>
        <begin position="182"/>
        <end position="203"/>
    </location>
</feature>
<name>A0ABR3RBW8_9PLEO</name>
<evidence type="ECO:0000256" key="2">
    <source>
        <dbReference type="ARBA" id="ARBA00022448"/>
    </source>
</evidence>
<comment type="subcellular location">
    <subcellularLocation>
        <location evidence="1 7">Membrane</location>
        <topology evidence="1 7">Multi-pass membrane protein</topology>
    </subcellularLocation>
</comment>
<evidence type="ECO:0000256" key="5">
    <source>
        <dbReference type="ARBA" id="ARBA00022989"/>
    </source>
</evidence>
<evidence type="ECO:0000256" key="4">
    <source>
        <dbReference type="ARBA" id="ARBA00022692"/>
    </source>
</evidence>
<dbReference type="InterPro" id="IPR001204">
    <property type="entry name" value="Phos_transporter"/>
</dbReference>
<organism evidence="9 10">
    <name type="scientific">Nothophoma quercina</name>
    <dbReference type="NCBI Taxonomy" id="749835"/>
    <lineage>
        <taxon>Eukaryota</taxon>
        <taxon>Fungi</taxon>
        <taxon>Dikarya</taxon>
        <taxon>Ascomycota</taxon>
        <taxon>Pezizomycotina</taxon>
        <taxon>Dothideomycetes</taxon>
        <taxon>Pleosporomycetidae</taxon>
        <taxon>Pleosporales</taxon>
        <taxon>Pleosporineae</taxon>
        <taxon>Didymellaceae</taxon>
        <taxon>Nothophoma</taxon>
    </lineage>
</organism>
<keyword evidence="6 7" id="KW-0472">Membrane</keyword>
<dbReference type="EMBL" id="JAKIXB020000015">
    <property type="protein sequence ID" value="KAL1601926.1"/>
    <property type="molecule type" value="Genomic_DNA"/>
</dbReference>
<feature type="transmembrane region" description="Helical" evidence="7">
    <location>
        <begin position="550"/>
        <end position="575"/>
    </location>
</feature>
<feature type="transmembrane region" description="Helical" evidence="7">
    <location>
        <begin position="48"/>
        <end position="67"/>
    </location>
</feature>
<dbReference type="Pfam" id="PF01384">
    <property type="entry name" value="PHO4"/>
    <property type="match status" value="1"/>
</dbReference>
<protein>
    <recommendedName>
        <fullName evidence="7">Phosphate transporter</fullName>
    </recommendedName>
</protein>
<keyword evidence="2 7" id="KW-0813">Transport</keyword>
<gene>
    <name evidence="9" type="primary">PHO89</name>
    <name evidence="9" type="ORF">SLS59_005091</name>
</gene>
<comment type="caution">
    <text evidence="9">The sequence shown here is derived from an EMBL/GenBank/DDBJ whole genome shotgun (WGS) entry which is preliminary data.</text>
</comment>
<comment type="similarity">
    <text evidence="7">Belongs to the inorganic phosphate transporter (PiT) (TC 2.A.20) family.</text>
</comment>
<keyword evidence="4 7" id="KW-0812">Transmembrane</keyword>
<sequence>MPALPQFDYLFAIGTIFAFLDAWNIGANDVANSFATSVASRSLTLKQAMCIASVMEFAGAMLVGSRVTDTIRTKVISISLFEEDPSVLMLAMVCAIVGSATYLTIATKCTMPVSTTHSIMGGVIGVGIAAAGPEGVNWSFNGVSQVFAAWGIAPGISGVFGAIIFLITKYGVMRRNNPVKKAFIMVPLYFFLTSFLLALLIVWKGGSAKIKLTDYESVGVAFGVGGAVALIVATFFIPFLHRKIINDDWELKGWEVIKGPLLLCRPEPRERPEGVTTGRIPNFYEGHLTAEELEAKRANQSIITQQPQVEDLEKGGAHVSQPKMDRSDSDITPIPEPTPAVISKRPLRQLSKPKKIPPPGAWYTPAVLWYWLKYAALRGVEQDVVDQQKHKDFLSGDIEKIHATGEHYDNRAEYTYSFLQIMTASTTSFAHGANDVSNAIGPYTTIYFIWSTAKISNKVPVPLWILAFGGAGIVVGLWTYGYNIMRALGNKITLHSPARGFSMELGAAVTIIMATKLALPVSTTQCITGATVGVGLCNGTWRTINWRMVAWIYMGWFVTLPCAGLMSGCLMGLILNAPRWGQGV</sequence>
<evidence type="ECO:0000313" key="10">
    <source>
        <dbReference type="Proteomes" id="UP001521222"/>
    </source>
</evidence>
<keyword evidence="3 7" id="KW-0592">Phosphate transport</keyword>
<keyword evidence="10" id="KW-1185">Reference proteome</keyword>
<proteinExistence type="inferred from homology"/>
<feature type="transmembrane region" description="Helical" evidence="7">
    <location>
        <begin position="218"/>
        <end position="240"/>
    </location>
</feature>
<evidence type="ECO:0000256" key="3">
    <source>
        <dbReference type="ARBA" id="ARBA00022592"/>
    </source>
</evidence>